<sequence>MPNLIGWSWSTKKPFCIPVSKEVFGKVVRIAIKHTSHQHKDDFIDNVINEIIENKELLNEKSVVDYLQKHLFL</sequence>
<dbReference type="Proteomes" id="UP000034893">
    <property type="component" value="Unassembled WGS sequence"/>
</dbReference>
<protein>
    <submittedName>
        <fullName evidence="1">Uncharacterized protein</fullName>
    </submittedName>
</protein>
<evidence type="ECO:0000313" key="1">
    <source>
        <dbReference type="EMBL" id="KKQ88344.1"/>
    </source>
</evidence>
<comment type="caution">
    <text evidence="1">The sequence shown here is derived from an EMBL/GenBank/DDBJ whole genome shotgun (WGS) entry which is preliminary data.</text>
</comment>
<evidence type="ECO:0000313" key="2">
    <source>
        <dbReference type="Proteomes" id="UP000034893"/>
    </source>
</evidence>
<dbReference type="AlphaFoldDB" id="A0A0G0NR20"/>
<organism evidence="1 2">
    <name type="scientific">Candidatus Curtissbacteria bacterium GW2011_GWC2_38_9</name>
    <dbReference type="NCBI Taxonomy" id="1618414"/>
    <lineage>
        <taxon>Bacteria</taxon>
        <taxon>Candidatus Curtissiibacteriota</taxon>
    </lineage>
</organism>
<reference evidence="1 2" key="1">
    <citation type="journal article" date="2015" name="Nature">
        <title>rRNA introns, odd ribosomes, and small enigmatic genomes across a large radiation of phyla.</title>
        <authorList>
            <person name="Brown C.T."/>
            <person name="Hug L.A."/>
            <person name="Thomas B.C."/>
            <person name="Sharon I."/>
            <person name="Castelle C.J."/>
            <person name="Singh A."/>
            <person name="Wilkins M.J."/>
            <person name="Williams K.H."/>
            <person name="Banfield J.F."/>
        </authorList>
    </citation>
    <scope>NUCLEOTIDE SEQUENCE [LARGE SCALE GENOMIC DNA]</scope>
</reference>
<proteinExistence type="predicted"/>
<gene>
    <name evidence="1" type="ORF">UT12_C0021G0006</name>
</gene>
<dbReference type="EMBL" id="LBVP01000021">
    <property type="protein sequence ID" value="KKQ88344.1"/>
    <property type="molecule type" value="Genomic_DNA"/>
</dbReference>
<accession>A0A0G0NR20</accession>
<name>A0A0G0NR20_9BACT</name>